<keyword evidence="2" id="KW-1133">Transmembrane helix</keyword>
<gene>
    <name evidence="3" type="primary">Nfu_g_1_015741</name>
</gene>
<feature type="compositionally biased region" description="Basic residues" evidence="1">
    <location>
        <begin position="27"/>
        <end position="38"/>
    </location>
</feature>
<evidence type="ECO:0000313" key="3">
    <source>
        <dbReference type="EMBL" id="SBS03322.1"/>
    </source>
</evidence>
<dbReference type="EMBL" id="HAEH01015686">
    <property type="protein sequence ID" value="SBS03322.1"/>
    <property type="molecule type" value="Transcribed_RNA"/>
</dbReference>
<proteinExistence type="predicted"/>
<feature type="non-terminal residue" evidence="3">
    <location>
        <position position="1"/>
    </location>
</feature>
<keyword evidence="2" id="KW-0472">Membrane</keyword>
<evidence type="ECO:0000256" key="2">
    <source>
        <dbReference type="SAM" id="Phobius"/>
    </source>
</evidence>
<evidence type="ECO:0000256" key="1">
    <source>
        <dbReference type="SAM" id="MobiDB-lite"/>
    </source>
</evidence>
<dbReference type="AlphaFoldDB" id="A0A1A8RCB6"/>
<feature type="region of interest" description="Disordered" evidence="1">
    <location>
        <begin position="1"/>
        <end position="39"/>
    </location>
</feature>
<reference evidence="3" key="1">
    <citation type="submission" date="2016-05" db="EMBL/GenBank/DDBJ databases">
        <authorList>
            <person name="Lavstsen T."/>
            <person name="Jespersen J.S."/>
        </authorList>
    </citation>
    <scope>NUCLEOTIDE SEQUENCE</scope>
    <source>
        <tissue evidence="3">Brain</tissue>
    </source>
</reference>
<name>A0A1A8RCB6_9TELE</name>
<accession>A0A1A8RCB6</accession>
<feature type="compositionally biased region" description="Basic and acidic residues" evidence="1">
    <location>
        <begin position="1"/>
        <end position="15"/>
    </location>
</feature>
<keyword evidence="2" id="KW-0812">Transmembrane</keyword>
<feature type="non-terminal residue" evidence="3">
    <location>
        <position position="97"/>
    </location>
</feature>
<organism evidence="3">
    <name type="scientific">Nothobranchius rachovii</name>
    <name type="common">bluefin notho</name>
    <dbReference type="NCBI Taxonomy" id="451742"/>
    <lineage>
        <taxon>Eukaryota</taxon>
        <taxon>Metazoa</taxon>
        <taxon>Chordata</taxon>
        <taxon>Craniata</taxon>
        <taxon>Vertebrata</taxon>
        <taxon>Euteleostomi</taxon>
        <taxon>Actinopterygii</taxon>
        <taxon>Neopterygii</taxon>
        <taxon>Teleostei</taxon>
        <taxon>Neoteleostei</taxon>
        <taxon>Acanthomorphata</taxon>
        <taxon>Ovalentaria</taxon>
        <taxon>Atherinomorphae</taxon>
        <taxon>Cyprinodontiformes</taxon>
        <taxon>Nothobranchiidae</taxon>
        <taxon>Nothobranchius</taxon>
    </lineage>
</organism>
<reference evidence="3" key="2">
    <citation type="submission" date="2016-06" db="EMBL/GenBank/DDBJ databases">
        <title>The genome of a short-lived fish provides insights into sex chromosome evolution and the genetic control of aging.</title>
        <authorList>
            <person name="Reichwald K."/>
            <person name="Felder M."/>
            <person name="Petzold A."/>
            <person name="Koch P."/>
            <person name="Groth M."/>
            <person name="Platzer M."/>
        </authorList>
    </citation>
    <scope>NUCLEOTIDE SEQUENCE</scope>
    <source>
        <tissue evidence="3">Brain</tissue>
    </source>
</reference>
<feature type="transmembrane region" description="Helical" evidence="2">
    <location>
        <begin position="45"/>
        <end position="67"/>
    </location>
</feature>
<sequence length="97" mass="10823">TSTWERHTRFIDSHKSSQHGEASSVSHMRRSALGRGRGRPGFSGAAALDCFFSSALGWYLPSILLFFRMTHNRSSRVRVSREEKLRASIDIAGGINT</sequence>
<protein>
    <submittedName>
        <fullName evidence="3">Uncharacterized protein</fullName>
    </submittedName>
</protein>